<evidence type="ECO:0000313" key="2">
    <source>
        <dbReference type="EMBL" id="KNZ47514.1"/>
    </source>
</evidence>
<protein>
    <submittedName>
        <fullName evidence="2">Uncharacterized protein</fullName>
    </submittedName>
</protein>
<proteinExistence type="predicted"/>
<name>A0A0L6UG41_9BASI</name>
<evidence type="ECO:0000313" key="3">
    <source>
        <dbReference type="Proteomes" id="UP000037035"/>
    </source>
</evidence>
<dbReference type="EMBL" id="LAVV01011652">
    <property type="protein sequence ID" value="KNZ47514.1"/>
    <property type="molecule type" value="Genomic_DNA"/>
</dbReference>
<sequence length="462" mass="52208">MLCCFFVDAKLQCLHADFHSCGKQLYRINSSLLVAISISSLCCDRFFIHYFSHASRLDHGFGLLTNPTMYLALSIKECLWRNIFPLECSRFISLVTANSPILDYERRIPSGQVWGSADGIINFFKCHGWLLMVLVAMCATLLLPEYVSSGHTILVRSVPITFGRPSLRYKTKLVSMVLRAARWRQFADFLAKEGLFRSVWQVIIVTYVPRDNLAPGIFMERTADLVWLMDELDQTTRRAPRPSQNGSAPRQRNRGVGKASKGGGESTKGAFHPSGWTTNPFPAWLPSRISLPLPQSISILSLKKYFLAAILLPISQTQYVQIKQLLSQFDIQADNLVCAIIFPITNISRFAAEKTAFVSVSLFALSFFFSCCHECVCHQYSFPVLVPLQFHPTINPTILFNLLLLASLLNFPISWRLSCRAKTALNHELIFFCFETFQSTGEPNILNLQPLLNYTPQSLPQT</sequence>
<dbReference type="AlphaFoldDB" id="A0A0L6UG41"/>
<evidence type="ECO:0000256" key="1">
    <source>
        <dbReference type="SAM" id="MobiDB-lite"/>
    </source>
</evidence>
<feature type="region of interest" description="Disordered" evidence="1">
    <location>
        <begin position="236"/>
        <end position="274"/>
    </location>
</feature>
<accession>A0A0L6UG41</accession>
<organism evidence="2 3">
    <name type="scientific">Puccinia sorghi</name>
    <dbReference type="NCBI Taxonomy" id="27349"/>
    <lineage>
        <taxon>Eukaryota</taxon>
        <taxon>Fungi</taxon>
        <taxon>Dikarya</taxon>
        <taxon>Basidiomycota</taxon>
        <taxon>Pucciniomycotina</taxon>
        <taxon>Pucciniomycetes</taxon>
        <taxon>Pucciniales</taxon>
        <taxon>Pucciniaceae</taxon>
        <taxon>Puccinia</taxon>
    </lineage>
</organism>
<keyword evidence="3" id="KW-1185">Reference proteome</keyword>
<comment type="caution">
    <text evidence="2">The sequence shown here is derived from an EMBL/GenBank/DDBJ whole genome shotgun (WGS) entry which is preliminary data.</text>
</comment>
<dbReference type="Proteomes" id="UP000037035">
    <property type="component" value="Unassembled WGS sequence"/>
</dbReference>
<reference evidence="2 3" key="1">
    <citation type="submission" date="2015-08" db="EMBL/GenBank/DDBJ databases">
        <title>Next Generation Sequencing and Analysis of the Genome of Puccinia sorghi L Schw, the Causal Agent of Maize Common Rust.</title>
        <authorList>
            <person name="Rochi L."/>
            <person name="Burguener G."/>
            <person name="Darino M."/>
            <person name="Turjanski A."/>
            <person name="Kreff E."/>
            <person name="Dieguez M.J."/>
            <person name="Sacco F."/>
        </authorList>
    </citation>
    <scope>NUCLEOTIDE SEQUENCE [LARGE SCALE GENOMIC DNA]</scope>
    <source>
        <strain evidence="2 3">RO10H11247</strain>
    </source>
</reference>
<dbReference type="VEuPathDB" id="FungiDB:VP01_633g1"/>
<gene>
    <name evidence="2" type="ORF">VP01_633g1</name>
</gene>